<feature type="compositionally biased region" description="Basic residues" evidence="2">
    <location>
        <begin position="230"/>
        <end position="248"/>
    </location>
</feature>
<proteinExistence type="predicted"/>
<evidence type="ECO:0000256" key="1">
    <source>
        <dbReference type="SAM" id="Coils"/>
    </source>
</evidence>
<protein>
    <submittedName>
        <fullName evidence="3">Uncharacterized protein</fullName>
    </submittedName>
</protein>
<name>A0A4Z2CAK9_9TELE</name>
<comment type="caution">
    <text evidence="3">The sequence shown here is derived from an EMBL/GenBank/DDBJ whole genome shotgun (WGS) entry which is preliminary data.</text>
</comment>
<evidence type="ECO:0000256" key="2">
    <source>
        <dbReference type="SAM" id="MobiDB-lite"/>
    </source>
</evidence>
<accession>A0A4Z2CAK9</accession>
<reference evidence="3 4" key="1">
    <citation type="submission" date="2019-04" db="EMBL/GenBank/DDBJ databases">
        <title>The sequence and de novo assembly of Takifugu bimaculatus genome using PacBio and Hi-C technologies.</title>
        <authorList>
            <person name="Xu P."/>
            <person name="Liu B."/>
            <person name="Zhou Z."/>
        </authorList>
    </citation>
    <scope>NUCLEOTIDE SEQUENCE [LARGE SCALE GENOMIC DNA]</scope>
    <source>
        <strain evidence="3">TB-2018</strain>
        <tissue evidence="3">Muscle</tissue>
    </source>
</reference>
<keyword evidence="1" id="KW-0175">Coiled coil</keyword>
<feature type="coiled-coil region" evidence="1">
    <location>
        <begin position="90"/>
        <end position="117"/>
    </location>
</feature>
<sequence length="254" mass="28043">MTDVAVRVSAILEKIVDLSVMEIGKIVGVSDPGQPEESPCSAESAHSASPETVVQFRLFMSSLAQEAVEKICQLFQDCSSALQLEVSQGAAQTEELRRRLEAAKTELRRLLDGCRRQKDVERLMEGGCRSPATNGAEGEAVQSQHSERRSPRAATGGDAAVRRSPIIHLWKGRTYEDNLQHVIIKKEGWEAFDEHTSSAQFCDDPHQGTYDDPDYQPGDGDGDDTGFTPRPKRSLKLKPSRGRMKRANQRPAVI</sequence>
<evidence type="ECO:0000313" key="3">
    <source>
        <dbReference type="EMBL" id="TNN01219.1"/>
    </source>
</evidence>
<organism evidence="3 4">
    <name type="scientific">Takifugu bimaculatus</name>
    <dbReference type="NCBI Taxonomy" id="433685"/>
    <lineage>
        <taxon>Eukaryota</taxon>
        <taxon>Metazoa</taxon>
        <taxon>Chordata</taxon>
        <taxon>Craniata</taxon>
        <taxon>Vertebrata</taxon>
        <taxon>Euteleostomi</taxon>
        <taxon>Actinopterygii</taxon>
        <taxon>Neopterygii</taxon>
        <taxon>Teleostei</taxon>
        <taxon>Neoteleostei</taxon>
        <taxon>Acanthomorphata</taxon>
        <taxon>Eupercaria</taxon>
        <taxon>Tetraodontiformes</taxon>
        <taxon>Tetradontoidea</taxon>
        <taxon>Tetraodontidae</taxon>
        <taxon>Takifugu</taxon>
    </lineage>
</organism>
<dbReference type="Proteomes" id="UP000516260">
    <property type="component" value="Chromosome 11"/>
</dbReference>
<evidence type="ECO:0000313" key="4">
    <source>
        <dbReference type="Proteomes" id="UP000516260"/>
    </source>
</evidence>
<keyword evidence="4" id="KW-1185">Reference proteome</keyword>
<gene>
    <name evidence="3" type="ORF">fugu_010601</name>
</gene>
<feature type="region of interest" description="Disordered" evidence="2">
    <location>
        <begin position="125"/>
        <end position="160"/>
    </location>
</feature>
<feature type="region of interest" description="Disordered" evidence="2">
    <location>
        <begin position="196"/>
        <end position="254"/>
    </location>
</feature>
<dbReference type="AlphaFoldDB" id="A0A4Z2CAK9"/>
<dbReference type="EMBL" id="SWLE01000003">
    <property type="protein sequence ID" value="TNN01219.1"/>
    <property type="molecule type" value="Genomic_DNA"/>
</dbReference>